<evidence type="ECO:0000313" key="2">
    <source>
        <dbReference type="Proteomes" id="UP000799423"/>
    </source>
</evidence>
<sequence length="152" mass="16909">MTSEAVKAKSTRTDSRCPHRIVMGIVKMPWQQRAAAAARRPWAGQPAHPRGPTRAERCLHRQHHLTARREAAGGCTLRPDSARGPASACESRSHNCAQRRRDFTAAMAAHWLRAAGRRNLGLVCRQYVMSTRCPHRHCALASPHKARTPVIT</sequence>
<name>A0A6A7BBM0_9PLEO</name>
<keyword evidence="2" id="KW-1185">Reference proteome</keyword>
<evidence type="ECO:0000313" key="1">
    <source>
        <dbReference type="EMBL" id="KAF2852147.1"/>
    </source>
</evidence>
<gene>
    <name evidence="1" type="ORF">T440DRAFT_35933</name>
</gene>
<organism evidence="1 2">
    <name type="scientific">Plenodomus tracheiphilus IPT5</name>
    <dbReference type="NCBI Taxonomy" id="1408161"/>
    <lineage>
        <taxon>Eukaryota</taxon>
        <taxon>Fungi</taxon>
        <taxon>Dikarya</taxon>
        <taxon>Ascomycota</taxon>
        <taxon>Pezizomycotina</taxon>
        <taxon>Dothideomycetes</taxon>
        <taxon>Pleosporomycetidae</taxon>
        <taxon>Pleosporales</taxon>
        <taxon>Pleosporineae</taxon>
        <taxon>Leptosphaeriaceae</taxon>
        <taxon>Plenodomus</taxon>
    </lineage>
</organism>
<accession>A0A6A7BBM0</accession>
<dbReference type="AlphaFoldDB" id="A0A6A7BBM0"/>
<proteinExistence type="predicted"/>
<reference evidence="1" key="1">
    <citation type="submission" date="2020-01" db="EMBL/GenBank/DDBJ databases">
        <authorList>
            <consortium name="DOE Joint Genome Institute"/>
            <person name="Haridas S."/>
            <person name="Albert R."/>
            <person name="Binder M."/>
            <person name="Bloem J."/>
            <person name="Labutti K."/>
            <person name="Salamov A."/>
            <person name="Andreopoulos B."/>
            <person name="Baker S.E."/>
            <person name="Barry K."/>
            <person name="Bills G."/>
            <person name="Bluhm B.H."/>
            <person name="Cannon C."/>
            <person name="Castanera R."/>
            <person name="Culley D.E."/>
            <person name="Daum C."/>
            <person name="Ezra D."/>
            <person name="Gonzalez J.B."/>
            <person name="Henrissat B."/>
            <person name="Kuo A."/>
            <person name="Liang C."/>
            <person name="Lipzen A."/>
            <person name="Lutzoni F."/>
            <person name="Magnuson J."/>
            <person name="Mondo S."/>
            <person name="Nolan M."/>
            <person name="Ohm R."/>
            <person name="Pangilinan J."/>
            <person name="Park H.-J."/>
            <person name="Ramirez L."/>
            <person name="Alfaro M."/>
            <person name="Sun H."/>
            <person name="Tritt A."/>
            <person name="Yoshinaga Y."/>
            <person name="Zwiers L.-H."/>
            <person name="Turgeon B.G."/>
            <person name="Goodwin S.B."/>
            <person name="Spatafora J.W."/>
            <person name="Crous P.W."/>
            <person name="Grigoriev I.V."/>
        </authorList>
    </citation>
    <scope>NUCLEOTIDE SEQUENCE</scope>
    <source>
        <strain evidence="1">IPT5</strain>
    </source>
</reference>
<dbReference type="EMBL" id="MU006299">
    <property type="protein sequence ID" value="KAF2852147.1"/>
    <property type="molecule type" value="Genomic_DNA"/>
</dbReference>
<dbReference type="Proteomes" id="UP000799423">
    <property type="component" value="Unassembled WGS sequence"/>
</dbReference>
<protein>
    <submittedName>
        <fullName evidence="1">Uncharacterized protein</fullName>
    </submittedName>
</protein>